<dbReference type="KEGG" id="cqu:CpipJ_CPIJ003239"/>
<dbReference type="GO" id="GO:0005198">
    <property type="term" value="F:structural molecule activity"/>
    <property type="evidence" value="ECO:0007669"/>
    <property type="project" value="TreeGrafter"/>
</dbReference>
<dbReference type="FunFam" id="1.20.58.60:FF:000054">
    <property type="entry name" value="Short stop, isoform K"/>
    <property type="match status" value="1"/>
</dbReference>
<evidence type="ECO:0000256" key="2">
    <source>
        <dbReference type="ARBA" id="ARBA00022490"/>
    </source>
</evidence>
<feature type="compositionally biased region" description="Basic and acidic residues" evidence="8">
    <location>
        <begin position="1928"/>
        <end position="1941"/>
    </location>
</feature>
<dbReference type="Pfam" id="PF13499">
    <property type="entry name" value="EF-hand_7"/>
    <property type="match status" value="1"/>
</dbReference>
<feature type="compositionally biased region" description="Low complexity" evidence="8">
    <location>
        <begin position="7571"/>
        <end position="7591"/>
    </location>
</feature>
<dbReference type="Pfam" id="PF02187">
    <property type="entry name" value="GAS2"/>
    <property type="match status" value="1"/>
</dbReference>
<dbReference type="VEuPathDB" id="VectorBase:CQUJHB004869"/>
<dbReference type="FunFam" id="1.20.58.60:FF:000067">
    <property type="entry name" value="Short stop, isoform K"/>
    <property type="match status" value="1"/>
</dbReference>
<feature type="domain" description="EF-hand" evidence="9">
    <location>
        <begin position="7224"/>
        <end position="7259"/>
    </location>
</feature>
<dbReference type="SUPFAM" id="SSF46966">
    <property type="entry name" value="Spectrin repeat"/>
    <property type="match status" value="25"/>
</dbReference>
<feature type="compositionally biased region" description="Polar residues" evidence="8">
    <location>
        <begin position="2275"/>
        <end position="2292"/>
    </location>
</feature>
<feature type="compositionally biased region" description="Basic and acidic residues" evidence="8">
    <location>
        <begin position="2213"/>
        <end position="2229"/>
    </location>
</feature>
<feature type="compositionally biased region" description="Low complexity" evidence="8">
    <location>
        <begin position="4491"/>
        <end position="4505"/>
    </location>
</feature>
<feature type="region of interest" description="Disordered" evidence="8">
    <location>
        <begin position="4444"/>
        <end position="4509"/>
    </location>
</feature>
<dbReference type="OMA" id="YPEKTGP"/>
<dbReference type="Pfam" id="PF00435">
    <property type="entry name" value="Spectrin"/>
    <property type="match status" value="15"/>
</dbReference>
<feature type="compositionally biased region" description="Basic and acidic residues" evidence="8">
    <location>
        <begin position="7101"/>
        <end position="7110"/>
    </location>
</feature>
<evidence type="ECO:0000259" key="9">
    <source>
        <dbReference type="PROSITE" id="PS50222"/>
    </source>
</evidence>
<dbReference type="FunFam" id="1.20.58.60:FF:000001">
    <property type="entry name" value="Microtubule-actin cross-linking factor 1"/>
    <property type="match status" value="3"/>
</dbReference>
<dbReference type="GO" id="GO:0031122">
    <property type="term" value="P:cytoplasmic microtubule organization"/>
    <property type="evidence" value="ECO:0007669"/>
    <property type="project" value="TreeGrafter"/>
</dbReference>
<dbReference type="SMART" id="SM00243">
    <property type="entry name" value="GAS2"/>
    <property type="match status" value="1"/>
</dbReference>
<dbReference type="Gene3D" id="1.20.58.60">
    <property type="match status" value="24"/>
</dbReference>
<dbReference type="FunFam" id="1.20.58.60:FF:000050">
    <property type="entry name" value="Short stop, isoform N"/>
    <property type="match status" value="1"/>
</dbReference>
<evidence type="ECO:0000256" key="6">
    <source>
        <dbReference type="ARBA" id="ARBA00023212"/>
    </source>
</evidence>
<dbReference type="FunFam" id="1.20.58.60:FF:000101">
    <property type="entry name" value="Short stop, isoform K"/>
    <property type="match status" value="1"/>
</dbReference>
<dbReference type="Gene3D" id="3.30.920.20">
    <property type="entry name" value="Gas2-like domain"/>
    <property type="match status" value="1"/>
</dbReference>
<dbReference type="InterPro" id="IPR035915">
    <property type="entry name" value="Plakin_repeat_sf"/>
</dbReference>
<dbReference type="FunFam" id="1.10.238.10:FF:000031">
    <property type="entry name" value="Short stop, isoform J"/>
    <property type="match status" value="1"/>
</dbReference>
<dbReference type="Pfam" id="PF00681">
    <property type="entry name" value="Plectin"/>
    <property type="match status" value="1"/>
</dbReference>
<dbReference type="InterPro" id="IPR002017">
    <property type="entry name" value="Spectrin_repeat"/>
</dbReference>
<dbReference type="PANTHER" id="PTHR23169">
    <property type="entry name" value="ENVOPLAKIN"/>
    <property type="match status" value="1"/>
</dbReference>
<feature type="compositionally biased region" description="Polar residues" evidence="8">
    <location>
        <begin position="7871"/>
        <end position="7885"/>
    </location>
</feature>
<feature type="compositionally biased region" description="Low complexity" evidence="8">
    <location>
        <begin position="1884"/>
        <end position="1893"/>
    </location>
</feature>
<dbReference type="SMART" id="SM00150">
    <property type="entry name" value="SPEC"/>
    <property type="match status" value="29"/>
</dbReference>
<accession>B0W7C6</accession>
<dbReference type="SUPFAM" id="SSF47473">
    <property type="entry name" value="EF-hand"/>
    <property type="match status" value="1"/>
</dbReference>
<dbReference type="Gene3D" id="1.10.238.10">
    <property type="entry name" value="EF-hand"/>
    <property type="match status" value="1"/>
</dbReference>
<evidence type="ECO:0000256" key="8">
    <source>
        <dbReference type="SAM" id="MobiDB-lite"/>
    </source>
</evidence>
<feature type="compositionally biased region" description="Basic and acidic residues" evidence="8">
    <location>
        <begin position="2246"/>
        <end position="2255"/>
    </location>
</feature>
<reference evidence="12" key="2">
    <citation type="submission" date="2021-02" db="UniProtKB">
        <authorList>
            <consortium name="EnsemblMetazoa"/>
        </authorList>
    </citation>
    <scope>IDENTIFICATION</scope>
    <source>
        <strain evidence="12">JHB</strain>
    </source>
</reference>
<proteinExistence type="predicted"/>
<dbReference type="InterPro" id="IPR018247">
    <property type="entry name" value="EF_Hand_1_Ca_BS"/>
</dbReference>
<feature type="coiled-coil region" evidence="7">
    <location>
        <begin position="4259"/>
        <end position="4286"/>
    </location>
</feature>
<feature type="compositionally biased region" description="Acidic residues" evidence="8">
    <location>
        <begin position="1808"/>
        <end position="1817"/>
    </location>
</feature>
<dbReference type="FunFam" id="1.20.58.60:FF:000275">
    <property type="entry name" value="Kakapo"/>
    <property type="match status" value="1"/>
</dbReference>
<feature type="coiled-coil region" evidence="7">
    <location>
        <begin position="6469"/>
        <end position="6500"/>
    </location>
</feature>
<sequence length="7917" mass="881921">MSQKRKLRRGNRRQNTAATAIPAMATEEEHVYEYDFSYEFRRFAESLQKPLRTYRMEFNLGRPDNNNGSADLGTLADGSFHEVTEDVYTSTYTATQITKISNNKLIYDATDSREGSPTKKVTRVDMQQSDVHQHPNGGAPGGASSVQFTEIRSLKRISRNNEAVGTNNGGGGGEDGDILNMPGIVDPVSGRVLTVGEAIRMRILDVRTGQLNVANGERLSLEEAVRRKLIDADLVESLLRPDAVLDRDGRAMSLLEVIQKEILEAENGYDSTEKRIKVTTGGHDQQPSPSVVKRTSSSTPSTVKFNPSEAKSIVDAIKQGLVDASAGLFRTETGDLITLADAYEYGYLIRNETIKIAPHTLSLSDSIGQGLVDNGGWVIDRNTGDTFRLDSAIAKSLVYSNVREIVDTKSDTKITVAQALEQGILNAKTGRYMNPATKEKLTFAEARNRQLICKPMTLKVVCDLALLDKAEKIASPTRRERVNIPGAISLGVLDSDSIKCVYKTKGELLTLKEALEQEIILPFENRYRHYETKELMTITEAVDRGLISSVTIKSIFNIFGFKDPHSEEFVSLNTALAKNVVRKKDGRFQLDVGKGTLIELNDAVAQGLIRPEVYEMLNRNVGVFAEGGHELTLLDLVYHDLIDTKTGFLLEHGTGKVIHLEPAIERKFITPEGALLLISLLNITLTTETVVKTIKRYVTITHTGEQIESQPDVLLSFTEAVRRGLIDENTRTYRDPATGNVYSIQQALNHGLILPDTEAVPQDSGSNVPSKPSSIPLEFETRVTRTSNSKSVNITTEFLERERDTSTHELPANGWLLSDAIEKRLFDPVSGTFIVPGTDRIVSFEECIKFKIINPQSAFVADPKNRQRRVTLDRALEKKILDATGQYAQNKTKKIPMKEAIDRELIIFEHSSDEIPASTATRNLQITKIAGQPDLLEIRSGNDHPISVASTKVPELLSPEPLQLAPGIIYDPSTALVIFTDSGKSDSIVNAVASGKLDSNLVKITDPDTNAPITIAQALSRGILDPSSGEIKTNSGKSISLIEAARIGALVVCGAPLVAAAGAFELLKTMTDPKTGEQIPIELAYERGLITKSQLPSPERAALQKKLSVDSRRSSEGLVTITVSGDRAPVMLQRMRKCVLRPKDAAEKGIIDQETANALEDPKLFEGNNASLERVIAAGRLDGNRGKIVDPQRGHSLTINEAIRRGILDRHGTNNLFIPLAKSLAVPELKSQGLLNAADSKIYHPESGQLLSLREALICEIVDPLTEVTVEGKKQTLEQAIEGGVVDDDKNTINGVKLFDAIEGNVFVAPNYSPKIPPVGMTIPVIVKRNLLDTDRKQIIHPITKQPMDVNSAIKNDFVMAVPYTPNMDAVQINDALDRKLIITANESYKNPRTSEEIPLQEAIETGLLEVKPLPELVQGMQANTAVMSVTESVSSYHTITTKTVEIQSGFAMISATEVQDTNTGAIMSVDEARQKGILSDAVDSERQVLTEEVNINFTDALQRGLLNVSKGTFTHPTSGDVMSISDAVDRGFIATRNASDEALNRSPEMTHKVISTVQITGPKSSSVERTIPISQVGSSSDPKGESKLGENIKDAAKLGLMAVVGAPVLGGMAIASGVKKLFEKKESEQSETVVTHSGGSVVESTSKYVSSSTVQVMTKTVEEISPAGVQVSSSATIPTESSNSATIQIVTKTIEVEVQPEELTKTSQNEPQEPIATKPVEHTKEPVTSQTVIESTDLPTEPKEKVGILPTEPKKESEGVKSSEPSTVLPTESKDESEDGKPKDLSVEPKEDAGVIQSTDLPAEPIQEFEEIDEFNVDSQTQPTNKGIDVSSKLVKEASEEPAKPSDGKQKVEEDPTTKALPSYQESVEIIKTVSVESTQVISVETSSTVSESKFEDIQAISKQDPPQIETSKDNTSDKPTIPAVASEKKLPVTDSKKDIDEDSSNPKKSVSQKSGDNSVTDSAQGTDKGNDTGKKILDAAKLGLMAVVGAPILAGKAVVDALKKDGSFTQEPVDDSKLSVAESRTDLKQSKPIVEESSPLKPLKQENDSVAPKDKPDQVVTASEATIDEKVAEKQQVVKQEPTSGSPEVAQVVDNKAELEVPEVADVVDNEPIQSNDHKIADPNQKDLVEKTHEVTETRPDQAQKVEDDTTETHDRQVDSISDSVTSDTVEQSTQPKDNELVKSDDQHSTAQDHENNATLKVAEPQPDLVQKVEDLNSETQQKKVDPVSDPATSNNVEQPTQPKNKEPAKSDNQHSTVQEKATPDHVQKLEDLTSSSDLQKQAITPTEAQKAQDYHFDQVAVPATSGTAERPTQLEPISKESSSNETGKKILDAAKLGLMAVVGAPILAGKAVVDALKKDHSGEDAPQQVVASPGDGRREFKELEQTIGDILDREDDGKLRTPEKHVTFDIEESQGPTDVQYERMPLGEAISQGKILPKQCKVLVDDKEMPYTVDEGLNNRNVRIYDIVDVLSQELVSFVEGETDALVIDETLTKQKLIDLGLLDPESGSFTSPSGERISFRDLLCSTGMIDPSTVFVKDLGRDKYEPLDVALQKHLIDKHTGHMLDNKTGKKVKFVECCKRAWIIQREPSSENLDQSPTLTEVLDAGQFNPQTGEVLQNQVSVPIAEALRAGFIDNDSVSVRDPTDGEIVPLQVAIERGVIDLKLGVIYNRETQEEIDLNEAYNRGYMLAGKRKPISLEAAVRKGLYNPESGLILDTITEEMVDVQQSVDKGIVDPKISNIKDTRENVLVPLQAAIDQKLIDTESGKLKDTSTDELVSLDVALEKKMMDTKQVTHSLIDVLNKEFYNPKSGKILNPGNGEESTLKDAVQARLIEIDSVLIRDERKNEVMKCADAIEKGLVDDVRGVLTRPELTLDRAYQKGYILSNKKPISLTDALVRGFYDQSSGLLHIEGAPGVTLEQAIANQDISTSDLIVRDPKNRGVASLADAIKEGLVDPVSGTVVDSGSGLSMGMLDALERGIIVVAKRRCSLPDAVFRGLYDPKSGQFSSTTTPEKMSTERAIRRGMLDPESTIVNVAGKILPFELAVENGTVDVKRGTLVDEVGNKIDFREAFDRGLLVEVRKPISLSEAVLKGIYRESSGLFMDPKNGKKLTLAQAIAEKMIDPHSVQIKDPVTGYYKNLDLVDAIETDLINGQNSNVKHGNDKITLKHAFDIGLLYDKNAPISLQRAIHQGIYEDKSGKIVDPSSGRKITLHEATRKFVINPQLPCYFNERDEVMLNLFETCRAKLIDRREGVFKEPGSEVFIPLNEALNLGLIVDIESAGFGLYETLAMGFYDTKSGKILHPITNRKITLEEACVEDIVSGESSIVKNTVSGKYVRLPEAIEAKIVDPVEGRYVLPKGNKIDLQEARRKGLIVTNQKLLSIEKAIKLQLYRQDEGTFVEPTSGERLSLQEALDGGLLDFETTVYKDAVTGQDKPLRAAIAEQDIDVEKGKVLDRKSNRSHNFDVAFNKGLLVTVQKPITGKILEKRQSMDNLLGVSPIGKGPKEMSLRDALKHDTLSLDRSVLKHPERRVFVPLKVALQEGLISEESRATVDPKQSFFVFDGSQVVYVREPLSFDQAVESGLLDVSTGKFVYKSSTIGGGATDASDVVELLNLKDAIGQGYIDPESVLLKDGAKKKLLPLPEAFRKGLIDADKSNVLDTNTSKLTTLQAAVDSGLLVTPKRAICLLETLDYHLYNPERGLFEDPFHPNQYKTLDEGIRSGLIDPTTTMVRDLGNNSEIVPLSTAVGNGLIDSVSGLYNVEGEHAKIDLTKARDRGYLMLAEQRQAVVEKFALCEDHLSKLLEWITKVEQDIASVGGPKERVDDLRNQINSLKQIKEDIDTQSRPVASCLEQVRQLVLTGGDVLSAPEVAGLESSGRELRARVDKAQDRTGKLLRRLGGARDELGKLRSELDTFTSWLQTSRRTLEDKENTLSDLNQLSNQSESVKEFHGDVIAHQADLRFITMSAQKFVDECKDYLTVLNDFRTTLPERLPHIEQISSSDSPIRQEVSLVTAQYRDLMSRSNALLDRLAGLGGRQRDYQEALEKARSWLRDVQTRVSSVLSDPIAADPQSVQDQMNQTKALQSEFLSQGRLIDNVQLSLNALLKSLAGRLSPSEVSALEIPVEDVKDKYKQLLEALGDRTKLLDTALVQSQGVQDALDGLSGWINQSEDKFKLQNRPASLIKDRLNEQVREHRGLLNDLESHRTSLESVTLSAQELMATASNARLAKRIETNLSDVTGRFEKLLDKALKRGEFLEDTLAQLTKFNEDATSVEQELLNAQEALEGRELASLPADTLTQRMIELTRNKEHLRPLYENCVRLGKDLIAKRDVTDTGVVRDRIKALENAWKNLDVTLEEKLKLAKQKSEQLNAYEDLKDQVLVWLSSIETRTNNLAPVAVDVDAIKYQIEEVKPLVKEHRDYGVTIDKVNDLGAQYDALVRPDSPTRKRSVYSPIKRSTVSPMRRMSGEARSPSPTKSGGLMVGQSPTVSPLSPGGSSGFGSRRSSQDGFQLTDLTPIQQQLTEINNRYSLVGARLNDRQNELDSVRDEVRKHQESLKTLASFLDKIQRQVPKEVISNKDEAERCNKQARKILEEMYEKQSLLDSTKAQVKDLLKRKPDVQGADRLRSDLDTVADRWKNLHDLCKDRINFSEQLRDFLDTHDNLNTWLGAKERMLTVLGPISSDPRMVQSQVQQVQVLREEFRGQQPQLNHLQEVGNAVLEYLRESSPESQSVSTKLKNVQKKWDDLVGRLDERAQSLGAAADTSKEFDAGLNRLREALQTISDNLDGLPTDRDHQETLRKIENLERQLEGQRPLLADSEAAGEALCRVLSDPASRADVNARLGAVGKQYQTLQKKLDLRKAETDAALRDGRQFAETCARTLGWLSGELGNLTDRLLVSAHRPTLQHQIDTHEPIYREVMSREHEVIMLLNKGRELQDKPGQSPDRAVQRDLEKISQQWERLRNTAVDRHSRLQTCLEHCKKHSAASETFLTWLRGAEDKLSSFKPGIMKKSQLDQQLKELQTFRSDVWKRSGEYENTRGLGEAFIGACDVDKEPIKAELQDMKDRWERLNNELIARAQTLETCAKRLGDFNEELRDLEHAVGRCEDRLAAHDALGGAAKDPKLLDRVKAIKEDAAGLRKPLQATRKLAGDIAVEARAAGGDADHLKNEVDGIADRIEDLHARLDDRCGELQSAATAVSQFNDAVKALGVDLNELESQIDSLSPPAREIKTVLNQLDEVATILTKIDRTAEHVASVERAGEQLVDSGFAPDTAVTRDQITSLRKQLGKLDNRARDHDEALQKALKALQKFYDLHQGTLDDLNDVADQVKKLKPVSSELEQIRNQQDDFRRFKQRYVEPLVEKIDEVNRSGQDLVRSAQGGVPTHVMEKDLEKINEKWNDLKEKMNERDRRLDVGLLQSGKFQEALDGLSKWLKDTEEMVANQKPPSADYKVVKAQLQEQKFLTKMLMDRQNSMSSLFQLGQEVAAGCDASEKAAIERQLKELMGRFDALTESAQRRTLDLEQAMHVAKQFQDQLVPLTKWLDGAERAVKSMELVPTDEEKIQQRIHEHERLHDEILSKQPDFSELADIAGQLMELVGDDEGVVLSEKVKNTTDRYTDLVQASENIGHVLNESRQGLRHLVLTYQDLVSWMENMENRLQRFRIIPVHTEKLLEQMDVLVELNEDIASRSPNVESTVEAGSELMKHISSDEALQLKDKLDSLQRRYGELTTKGGDLLKHAQDALPLVQQFHQSHIRLVDWMQAAESTLSTGDSNEVDIVRLEGDLSEMRPVLEAVNSVGPQLCQISPGEGASTIEGIVTRDNRRFEAIVEQIQRKAERLHLSKQRSNEVTADIDELLEWFRDMDATLRDADSPAMTPKLVRAQLQEHRSINDDISSQKGRVRDVTSSAKKVLRESQPNENTIALREKLEDLKEVVETVAGLCANRLAILEQALPLSEHFADSHSGLVGWLNDMEHQISMLAMPALRPDQIAIQQDKNERLTQSISEHKPLLDKLNKTGEALIALVADDDAAKISEILESDNARYAALRTELRERQNALEQALQESSQFSDKLEGMLRALQNTADQANQADPISAHPPKIHDQLDDNAALVEDIDKRSEAFAAVKRAATDVISKATNQSDPAVRDIKKKLEKLNNLWNELQKTTNKRGAALEDTLAMAEKFWKEMRAVMETLKELQEALQTQEPPAAQPQAIQKQQVALQEIRQEIDQTKPEVEQVRRTGTNLMSLCGEPDKPEVKKHIEDLDHAWDNITALYAKREENLIDAMEKAMEFHETLQNLLNFLAKAEDRFAKLGPLGSDIEAVKKQIEQLKHFKDDVDPHMVEVEALNRQAVELTERTSAEQANAIREPLNAVNRRWENLLRGMVERQKQLEHALLHLGQFQHALNELLVWINKTDANLDELKPIPGDPQLLEVELAKLKVLANDIHAHQSSVDTLNDAGRKLIENDRGSLEASTTQEKLQQLNKQWRDLLQKAADRQHELEEALREAQGFTSEIQDLLGWLGDVDAVIGASKPVGGLPETASEQLERFMEVYNELEENRPKVETLIAQGQEYVRKQNQLQVSASNLQHTLRTLKQRWDAVVSRASDKKIKLEIALKEATEFHDALQAFVEWLTQAEKQLGSASAVSRVLETIQQQMEEHKVLQKDVSIHRESMLLLDKKGTHLKYFSQKQDVILIKNLLVSVQHRWERVVAKAAERTRALDHGYKEAREFHDSWLQLTTWLKETETTLDTLSEETSNDAVKIKKHLEKLREIQRNLQSKESFYDSTMRSGKGLMDRAPKSDEPVLSRMMNELKDSWKRVCNKSVERQRKFEEALLLSGQFADALQALLDWLRKTKARLAEDGPVHGDLDTVTTLVEHHKQLESDLDKRSAQMQSVMKTGKDLEKSDETRETSKHLKEMQKLWEDVQDMSARRKSRLEVALKEAERLHKSVHMLLEWLSEAEQKLRFAAAAPDDENQANDLLDEHARFMKELREKEFDKEETLALANSILAKAHPDAVPIIKNWISIIQSRWDEISQWALSRQTKLESHLKSLKDLDESIEELLAWLAGLESTLLNLEQEPLPEEIPPLEVLIADHKEFMENTARRQGEVDRACKPRQPPPGLKEARKPSRGVLKTPVRVSPGRETQTPERDRLPHYGPRFSPSNQPETELRSPRAKLLWDKWRYVWMLAWERQRRLHDHLLYLQDLERVRQFSWEEWRKRFLKFMNHKKSRLTDLFRKMDKDNNGLIPREVFIDGIIGTKFDTSKLEMNAVADLFDRNGEGLIDWQEFIAALRPDWQDRKPKTDADKIHDEVKRLVMLCTCRQKFRVFQVGEGKYRFGDSQKLRLVRILRSTVMVRVGGGWVALDEFLVKNDPCRVALVLPLPNPNDPRQHEACCPLCKRPELSFRQLLLWQKKKFQFQHLYDVNLSKGRGGNVSPPKGRTNIELREQFILADGVSQSMAAFKSRKSISTQGSGSTQAGSPIPTQGPIVKFSGRIVQMMCDVRSFFNSDEHLAELMPIFEQLRAQGNLPCTYPLHVTSSGTAFMRGTGSRSTPLSPHAPHCHPSTHWVRERSSKSISMSRPSRSSLSASTPDSLSDCESSIGTPGRFQTPSRKTSVPVSQCQSVSNRLLVIFCIENDTFEREFGQFGGIKRSIFCQLSNGQCQTIEKQKVYALIRSCNETIKVLWLLLTPNYPIICAPPPPQPCHDHPQISDDAGRIAGQLAAKFTTGESGRFEAPVAARINPVAGQHRRCHTVANSHQEDNQHDDPAAIAAFRWIDEYECAGNDHDDDPHEWRFFEDGIRGGVSRTNEPTLSDTSQTDVERLEHFVSYGESEGLNGESTQTSFYSKEPSTPVFELTTFGLRVQPPPVIPPEKTSGTSTPSGMQTPRRTSVEPGTPGTTTRPDRSSRGTTPIEKRAPFRL</sequence>
<keyword evidence="6" id="KW-0206">Cytoskeleton</keyword>
<gene>
    <name evidence="12" type="primary">6034268</name>
    <name evidence="11" type="ORF">CpipJ_CPIJ003239</name>
</gene>
<feature type="region of interest" description="Disordered" evidence="8">
    <location>
        <begin position="1702"/>
        <end position="1867"/>
    </location>
</feature>
<dbReference type="FunFam" id="1.20.58.60:FF:000063">
    <property type="entry name" value="Short stop, isoform K"/>
    <property type="match status" value="1"/>
</dbReference>
<comment type="subcellular location">
    <subcellularLocation>
        <location evidence="1">Cytoplasm</location>
        <location evidence="1">Cytoskeleton</location>
    </subcellularLocation>
</comment>
<dbReference type="SMART" id="SM00054">
    <property type="entry name" value="EFh"/>
    <property type="match status" value="2"/>
</dbReference>
<feature type="coiled-coil region" evidence="7">
    <location>
        <begin position="6043"/>
        <end position="6088"/>
    </location>
</feature>
<dbReference type="CDD" id="cd00051">
    <property type="entry name" value="EFh"/>
    <property type="match status" value="1"/>
</dbReference>
<dbReference type="CDD" id="cd00176">
    <property type="entry name" value="SPEC"/>
    <property type="match status" value="16"/>
</dbReference>
<feature type="region of interest" description="Disordered" evidence="8">
    <location>
        <begin position="7542"/>
        <end position="7610"/>
    </location>
</feature>
<feature type="domain" description="GAR" evidence="10">
    <location>
        <begin position="7300"/>
        <end position="7372"/>
    </location>
</feature>
<dbReference type="InterPro" id="IPR018159">
    <property type="entry name" value="Spectrin/alpha-actinin"/>
</dbReference>
<dbReference type="SMART" id="SM00250">
    <property type="entry name" value="PLEC"/>
    <property type="match status" value="32"/>
</dbReference>
<dbReference type="PROSITE" id="PS00018">
    <property type="entry name" value="EF_HAND_1"/>
    <property type="match status" value="1"/>
</dbReference>
<dbReference type="GO" id="GO:0030056">
    <property type="term" value="C:hemidesmosome"/>
    <property type="evidence" value="ECO:0007669"/>
    <property type="project" value="TreeGrafter"/>
</dbReference>
<dbReference type="FunFam" id="1.20.58.60:FF:000042">
    <property type="entry name" value="Short stop, isoform N"/>
    <property type="match status" value="1"/>
</dbReference>
<feature type="compositionally biased region" description="Basic and acidic residues" evidence="8">
    <location>
        <begin position="1780"/>
        <end position="1794"/>
    </location>
</feature>
<keyword evidence="13" id="KW-1185">Reference proteome</keyword>
<keyword evidence="4" id="KW-0677">Repeat</keyword>
<dbReference type="InterPro" id="IPR043197">
    <property type="entry name" value="Plakin"/>
</dbReference>
<dbReference type="FunFam" id="3.90.1290.10:FF:000014">
    <property type="entry name" value="microtubule-actin cross-linking factor 1 isoform X21"/>
    <property type="match status" value="1"/>
</dbReference>
<dbReference type="InParanoid" id="B0W7C6"/>
<dbReference type="InterPro" id="IPR003108">
    <property type="entry name" value="GAR_dom"/>
</dbReference>
<dbReference type="FunCoup" id="B0W7C6">
    <property type="interactions" value="421"/>
</dbReference>
<dbReference type="GO" id="GO:0005886">
    <property type="term" value="C:plasma membrane"/>
    <property type="evidence" value="ECO:0007669"/>
    <property type="project" value="UniProtKB-SubCell"/>
</dbReference>
<feature type="region of interest" description="Disordered" evidence="8">
    <location>
        <begin position="1884"/>
        <end position="1975"/>
    </location>
</feature>
<keyword evidence="7" id="KW-0175">Coiled coil</keyword>
<dbReference type="FunFam" id="1.20.58.60:FF:000039">
    <property type="entry name" value="Short stop, isoform N"/>
    <property type="match status" value="1"/>
</dbReference>
<feature type="coiled-coil region" evidence="7">
    <location>
        <begin position="5058"/>
        <end position="5109"/>
    </location>
</feature>
<dbReference type="GO" id="GO:0042060">
    <property type="term" value="P:wound healing"/>
    <property type="evidence" value="ECO:0007669"/>
    <property type="project" value="TreeGrafter"/>
</dbReference>
<feature type="compositionally biased region" description="Polar residues" evidence="8">
    <location>
        <begin position="282"/>
        <end position="304"/>
    </location>
</feature>
<dbReference type="eggNOG" id="KOG0516">
    <property type="taxonomic scope" value="Eukaryota"/>
</dbReference>
<evidence type="ECO:0000259" key="10">
    <source>
        <dbReference type="PROSITE" id="PS51460"/>
    </source>
</evidence>
<dbReference type="InterPro" id="IPR001101">
    <property type="entry name" value="Plectin_repeat"/>
</dbReference>
<feature type="compositionally biased region" description="Basic and acidic residues" evidence="8">
    <location>
        <begin position="2179"/>
        <end position="2198"/>
    </location>
</feature>
<evidence type="ECO:0000256" key="7">
    <source>
        <dbReference type="SAM" id="Coils"/>
    </source>
</evidence>
<dbReference type="InterPro" id="IPR011992">
    <property type="entry name" value="EF-hand-dom_pair"/>
</dbReference>
<dbReference type="FunFam" id="1.20.58.60:FF:000057">
    <property type="entry name" value="Short stop, isoform N"/>
    <property type="match status" value="1"/>
</dbReference>
<feature type="compositionally biased region" description="Basic and acidic residues" evidence="8">
    <location>
        <begin position="2118"/>
        <end position="2160"/>
    </location>
</feature>
<dbReference type="Proteomes" id="UP000002320">
    <property type="component" value="Unassembled WGS sequence"/>
</dbReference>
<feature type="compositionally biased region" description="Basic and acidic residues" evidence="8">
    <location>
        <begin position="7898"/>
        <end position="7917"/>
    </location>
</feature>
<organism>
    <name type="scientific">Culex quinquefasciatus</name>
    <name type="common">Southern house mosquito</name>
    <name type="synonym">Culex pungens</name>
    <dbReference type="NCBI Taxonomy" id="7176"/>
    <lineage>
        <taxon>Eukaryota</taxon>
        <taxon>Metazoa</taxon>
        <taxon>Ecdysozoa</taxon>
        <taxon>Arthropoda</taxon>
        <taxon>Hexapoda</taxon>
        <taxon>Insecta</taxon>
        <taxon>Pterygota</taxon>
        <taxon>Neoptera</taxon>
        <taxon>Endopterygota</taxon>
        <taxon>Diptera</taxon>
        <taxon>Nematocera</taxon>
        <taxon>Culicoidea</taxon>
        <taxon>Culicidae</taxon>
        <taxon>Culicinae</taxon>
        <taxon>Culicini</taxon>
        <taxon>Culex</taxon>
        <taxon>Culex</taxon>
    </lineage>
</organism>
<feature type="region of interest" description="Disordered" evidence="8">
    <location>
        <begin position="7460"/>
        <end position="7481"/>
    </location>
</feature>
<dbReference type="FunFam" id="1.20.58.60:FF:000260">
    <property type="entry name" value="Kakapo"/>
    <property type="match status" value="1"/>
</dbReference>
<feature type="compositionally biased region" description="Low complexity" evidence="8">
    <location>
        <begin position="2161"/>
        <end position="2172"/>
    </location>
</feature>
<reference evidence="11" key="1">
    <citation type="submission" date="2007-03" db="EMBL/GenBank/DDBJ databases">
        <title>Annotation of Culex pipiens quinquefasciatus.</title>
        <authorList>
            <consortium name="The Broad Institute Genome Sequencing Platform"/>
            <person name="Atkinson P.W."/>
            <person name="Hemingway J."/>
            <person name="Christensen B.M."/>
            <person name="Higgs S."/>
            <person name="Kodira C."/>
            <person name="Hannick L."/>
            <person name="Megy K."/>
            <person name="O'Leary S."/>
            <person name="Pearson M."/>
            <person name="Haas B.J."/>
            <person name="Mauceli E."/>
            <person name="Wortman J.R."/>
            <person name="Lee N.H."/>
            <person name="Guigo R."/>
            <person name="Stanke M."/>
            <person name="Alvarado L."/>
            <person name="Amedeo P."/>
            <person name="Antoine C.H."/>
            <person name="Arensburger P."/>
            <person name="Bidwell S.L."/>
            <person name="Crawford M."/>
            <person name="Camaro F."/>
            <person name="Devon K."/>
            <person name="Engels R."/>
            <person name="Hammond M."/>
            <person name="Howarth C."/>
            <person name="Koehrsen M."/>
            <person name="Lawson D."/>
            <person name="Montgomery P."/>
            <person name="Nene V."/>
            <person name="Nusbaum C."/>
            <person name="Puiu D."/>
            <person name="Romero-Severson J."/>
            <person name="Severson D.W."/>
            <person name="Shumway M."/>
            <person name="Sisk P."/>
            <person name="Stolte C."/>
            <person name="Zeng Q."/>
            <person name="Eisenstadt E."/>
            <person name="Fraser-Liggett C."/>
            <person name="Strausberg R."/>
            <person name="Galagan J."/>
            <person name="Birren B."/>
            <person name="Collins F.H."/>
        </authorList>
    </citation>
    <scope>NUCLEOTIDE SEQUENCE [LARGE SCALE GENOMIC DNA]</scope>
    <source>
        <strain evidence="11">JHB</strain>
    </source>
</reference>
<dbReference type="STRING" id="7176.B0W7C6"/>
<name>B0W7C6_CULQU</name>
<dbReference type="VEuPathDB" id="VectorBase:CPIJ003239"/>
<dbReference type="FunFam" id="1.20.58.60:FF:000038">
    <property type="entry name" value="Short stop, isoform N"/>
    <property type="match status" value="1"/>
</dbReference>
<dbReference type="FunFam" id="1.20.58.60:FF:000040">
    <property type="entry name" value="Short stop, isoform N"/>
    <property type="match status" value="1"/>
</dbReference>
<feature type="compositionally biased region" description="Polar residues" evidence="8">
    <location>
        <begin position="7593"/>
        <end position="7610"/>
    </location>
</feature>
<feature type="compositionally biased region" description="Basic and acidic residues" evidence="8">
    <location>
        <begin position="2264"/>
        <end position="2274"/>
    </location>
</feature>
<dbReference type="GO" id="GO:0005882">
    <property type="term" value="C:intermediate filament"/>
    <property type="evidence" value="ECO:0007669"/>
    <property type="project" value="TreeGrafter"/>
</dbReference>
<dbReference type="OrthoDB" id="2250192at2759"/>
<feature type="region of interest" description="Disordered" evidence="8">
    <location>
        <begin position="2008"/>
        <end position="2062"/>
    </location>
</feature>
<dbReference type="SUPFAM" id="SSF143575">
    <property type="entry name" value="GAS2 domain-like"/>
    <property type="match status" value="1"/>
</dbReference>
<dbReference type="GO" id="GO:0008017">
    <property type="term" value="F:microtubule binding"/>
    <property type="evidence" value="ECO:0007669"/>
    <property type="project" value="InterPro"/>
</dbReference>
<dbReference type="HOGENOM" id="CLU_000015_2_1_1"/>
<dbReference type="GO" id="GO:0005737">
    <property type="term" value="C:cytoplasm"/>
    <property type="evidence" value="ECO:0007669"/>
    <property type="project" value="TreeGrafter"/>
</dbReference>
<feature type="compositionally biased region" description="Polar residues" evidence="8">
    <location>
        <begin position="1948"/>
        <end position="1969"/>
    </location>
</feature>
<dbReference type="SUPFAM" id="SSF75399">
    <property type="entry name" value="Plakin repeat"/>
    <property type="match status" value="16"/>
</dbReference>
<dbReference type="Gene3D" id="3.90.1290.10">
    <property type="entry name" value="Plakin repeat"/>
    <property type="match status" value="10"/>
</dbReference>
<dbReference type="GO" id="GO:0005509">
    <property type="term" value="F:calcium ion binding"/>
    <property type="evidence" value="ECO:0007669"/>
    <property type="project" value="InterPro"/>
</dbReference>
<keyword evidence="3" id="KW-0597">Phosphoprotein</keyword>
<feature type="compositionally biased region" description="Basic and acidic residues" evidence="8">
    <location>
        <begin position="2045"/>
        <end position="2059"/>
    </location>
</feature>
<protein>
    <submittedName>
        <fullName evidence="11 12">Kakapo</fullName>
    </submittedName>
</protein>
<dbReference type="InterPro" id="IPR002048">
    <property type="entry name" value="EF_hand_dom"/>
</dbReference>
<evidence type="ECO:0000256" key="1">
    <source>
        <dbReference type="ARBA" id="ARBA00004245"/>
    </source>
</evidence>
<feature type="region of interest" description="Disordered" evidence="8">
    <location>
        <begin position="2103"/>
        <end position="2328"/>
    </location>
</feature>
<evidence type="ECO:0000313" key="13">
    <source>
        <dbReference type="Proteomes" id="UP000002320"/>
    </source>
</evidence>
<evidence type="ECO:0000256" key="4">
    <source>
        <dbReference type="ARBA" id="ARBA00022737"/>
    </source>
</evidence>
<dbReference type="InterPro" id="IPR036534">
    <property type="entry name" value="GAR_dom_sf"/>
</dbReference>
<dbReference type="EnsemblMetazoa" id="CPIJ003239-RA">
    <property type="protein sequence ID" value="CPIJ003239-PA"/>
    <property type="gene ID" value="CPIJ003239"/>
</dbReference>
<dbReference type="FunFam" id="1.20.58.60:FF:000045">
    <property type="entry name" value="Short stop, isoform K"/>
    <property type="match status" value="1"/>
</dbReference>
<dbReference type="FunFam" id="1.20.58.60:FF:000082">
    <property type="entry name" value="Short stop, isoform K"/>
    <property type="match status" value="1"/>
</dbReference>
<keyword evidence="2" id="KW-0963">Cytoplasm</keyword>
<feature type="domain" description="EF-hand" evidence="9">
    <location>
        <begin position="7260"/>
        <end position="7295"/>
    </location>
</feature>
<feature type="compositionally biased region" description="Low complexity" evidence="8">
    <location>
        <begin position="7464"/>
        <end position="7477"/>
    </location>
</feature>
<dbReference type="PROSITE" id="PS51460">
    <property type="entry name" value="GAR"/>
    <property type="match status" value="1"/>
</dbReference>
<dbReference type="EMBL" id="DS231853">
    <property type="protein sequence ID" value="EDS37841.1"/>
    <property type="molecule type" value="Genomic_DNA"/>
</dbReference>
<evidence type="ECO:0000313" key="12">
    <source>
        <dbReference type="EnsemblMetazoa" id="CPIJ003239-PA"/>
    </source>
</evidence>
<feature type="compositionally biased region" description="Polar residues" evidence="8">
    <location>
        <begin position="1727"/>
        <end position="1739"/>
    </location>
</feature>
<evidence type="ECO:0000256" key="3">
    <source>
        <dbReference type="ARBA" id="ARBA00022553"/>
    </source>
</evidence>
<feature type="compositionally biased region" description="Basic and acidic residues" evidence="8">
    <location>
        <begin position="1741"/>
        <end position="1762"/>
    </location>
</feature>
<dbReference type="FunFam" id="1.20.58.60:FF:000047">
    <property type="entry name" value="Short stop, isoform N"/>
    <property type="match status" value="1"/>
</dbReference>
<feature type="region of interest" description="Disordered" evidence="8">
    <location>
        <begin position="7101"/>
        <end position="7165"/>
    </location>
</feature>
<feature type="region of interest" description="Disordered" evidence="8">
    <location>
        <begin position="7859"/>
        <end position="7917"/>
    </location>
</feature>
<feature type="region of interest" description="Disordered" evidence="8">
    <location>
        <begin position="279"/>
        <end position="304"/>
    </location>
</feature>
<dbReference type="FunFam" id="1.20.58.60:FF:000058">
    <property type="entry name" value="Short stop, isoform K"/>
    <property type="match status" value="1"/>
</dbReference>
<dbReference type="FunFam" id="1.20.58.60:FF:000044">
    <property type="entry name" value="Short stop, isoform K"/>
    <property type="match status" value="1"/>
</dbReference>
<dbReference type="PANTHER" id="PTHR23169:SF23">
    <property type="entry name" value="SHORT STOP, ISOFORM H"/>
    <property type="match status" value="1"/>
</dbReference>
<dbReference type="PROSITE" id="PS50222">
    <property type="entry name" value="EF_HAND_2"/>
    <property type="match status" value="2"/>
</dbReference>
<keyword evidence="5" id="KW-0106">Calcium</keyword>
<feature type="compositionally biased region" description="Polar residues" evidence="8">
    <location>
        <begin position="2233"/>
        <end position="2245"/>
    </location>
</feature>
<feature type="compositionally biased region" description="Basic and acidic residues" evidence="8">
    <location>
        <begin position="1835"/>
        <end position="1858"/>
    </location>
</feature>
<dbReference type="GO" id="GO:0045104">
    <property type="term" value="P:intermediate filament cytoskeleton organization"/>
    <property type="evidence" value="ECO:0007669"/>
    <property type="project" value="InterPro"/>
</dbReference>
<evidence type="ECO:0000313" key="11">
    <source>
        <dbReference type="EMBL" id="EDS37841.1"/>
    </source>
</evidence>
<feature type="coiled-coil region" evidence="7">
    <location>
        <begin position="4537"/>
        <end position="4600"/>
    </location>
</feature>
<evidence type="ECO:0000256" key="5">
    <source>
        <dbReference type="ARBA" id="ARBA00022837"/>
    </source>
</evidence>